<dbReference type="EMBL" id="BJZO01000007">
    <property type="protein sequence ID" value="GEO80319.1"/>
    <property type="molecule type" value="Genomic_DNA"/>
</dbReference>
<keyword evidence="5 6" id="KW-0472">Membrane</keyword>
<dbReference type="AlphaFoldDB" id="A0A512H4C4"/>
<dbReference type="RefSeq" id="WP_147162381.1">
    <property type="nucleotide sequence ID" value="NZ_BJZO01000007.1"/>
</dbReference>
<proteinExistence type="inferred from homology"/>
<keyword evidence="3 6" id="KW-0812">Transmembrane</keyword>
<dbReference type="PANTHER" id="PTHR12677">
    <property type="entry name" value="GOLGI APPARATUS MEMBRANE PROTEIN TVP38-RELATED"/>
    <property type="match status" value="1"/>
</dbReference>
<dbReference type="InterPro" id="IPR032816">
    <property type="entry name" value="VTT_dom"/>
</dbReference>
<feature type="transmembrane region" description="Helical" evidence="6">
    <location>
        <begin position="228"/>
        <end position="248"/>
    </location>
</feature>
<dbReference type="PANTHER" id="PTHR12677:SF59">
    <property type="entry name" value="GOLGI APPARATUS MEMBRANE PROTEIN TVP38-RELATED"/>
    <property type="match status" value="1"/>
</dbReference>
<keyword evidence="10" id="KW-1185">Reference proteome</keyword>
<gene>
    <name evidence="9" type="ORF">ROR02_04500</name>
</gene>
<protein>
    <recommendedName>
        <fullName evidence="6">TVP38/TMEM64 family membrane protein</fullName>
    </recommendedName>
</protein>
<evidence type="ECO:0000256" key="4">
    <source>
        <dbReference type="ARBA" id="ARBA00022989"/>
    </source>
</evidence>
<feature type="compositionally biased region" description="Basic and acidic residues" evidence="7">
    <location>
        <begin position="137"/>
        <end position="147"/>
    </location>
</feature>
<accession>A0A512H4C4</accession>
<feature type="domain" description="VTT" evidence="8">
    <location>
        <begin position="76"/>
        <end position="217"/>
    </location>
</feature>
<feature type="transmembrane region" description="Helical" evidence="6">
    <location>
        <begin position="92"/>
        <end position="112"/>
    </location>
</feature>
<feature type="transmembrane region" description="Helical" evidence="6">
    <location>
        <begin position="62"/>
        <end position="85"/>
    </location>
</feature>
<keyword evidence="2 6" id="KW-1003">Cell membrane</keyword>
<dbReference type="Pfam" id="PF09335">
    <property type="entry name" value="VTT_dom"/>
    <property type="match status" value="1"/>
</dbReference>
<dbReference type="Proteomes" id="UP000321567">
    <property type="component" value="Unassembled WGS sequence"/>
</dbReference>
<evidence type="ECO:0000256" key="3">
    <source>
        <dbReference type="ARBA" id="ARBA00022692"/>
    </source>
</evidence>
<evidence type="ECO:0000256" key="2">
    <source>
        <dbReference type="ARBA" id="ARBA00022475"/>
    </source>
</evidence>
<comment type="similarity">
    <text evidence="6">Belongs to the TVP38/TMEM64 family.</text>
</comment>
<name>A0A512H4C4_9PROT</name>
<evidence type="ECO:0000256" key="1">
    <source>
        <dbReference type="ARBA" id="ARBA00004651"/>
    </source>
</evidence>
<comment type="caution">
    <text evidence="6">Lacks conserved residue(s) required for the propagation of feature annotation.</text>
</comment>
<evidence type="ECO:0000256" key="7">
    <source>
        <dbReference type="SAM" id="MobiDB-lite"/>
    </source>
</evidence>
<comment type="caution">
    <text evidence="9">The sequence shown here is derived from an EMBL/GenBank/DDBJ whole genome shotgun (WGS) entry which is preliminary data.</text>
</comment>
<dbReference type="InterPro" id="IPR015414">
    <property type="entry name" value="TMEM64"/>
</dbReference>
<sequence length="261" mass="26694">MSPWSSGVALARRKRWAFALVLAGMAAATVWAWGGTGAGALLDPVRLAALAAPWLAHPLAPVAAVGAIVALGLVGFPVTVLILAVGLAFPPAVALIVNAAGLMASAVVLFVAGRGLRRWLRVSPVLGREPESPVLGREPESPGKGRGQEPSGKRRWRGLALAEGGAAGVAALRNIPVVPFSILSVLYGASPIGWRVYLLGTAVGMAPGVVALSLLGERLAATVRHPDGWSIGALVLTAGLTAWGAHAAQRWAEKRPGRAGE</sequence>
<keyword evidence="4 6" id="KW-1133">Transmembrane helix</keyword>
<comment type="subcellular location">
    <subcellularLocation>
        <location evidence="1 6">Cell membrane</location>
        <topology evidence="1 6">Multi-pass membrane protein</topology>
    </subcellularLocation>
</comment>
<organism evidence="9 10">
    <name type="scientific">Pararhodospirillum oryzae</name>
    <dbReference type="NCBI Taxonomy" id="478448"/>
    <lineage>
        <taxon>Bacteria</taxon>
        <taxon>Pseudomonadati</taxon>
        <taxon>Pseudomonadota</taxon>
        <taxon>Alphaproteobacteria</taxon>
        <taxon>Rhodospirillales</taxon>
        <taxon>Rhodospirillaceae</taxon>
        <taxon>Pararhodospirillum</taxon>
    </lineage>
</organism>
<evidence type="ECO:0000313" key="10">
    <source>
        <dbReference type="Proteomes" id="UP000321567"/>
    </source>
</evidence>
<evidence type="ECO:0000259" key="8">
    <source>
        <dbReference type="Pfam" id="PF09335"/>
    </source>
</evidence>
<evidence type="ECO:0000256" key="5">
    <source>
        <dbReference type="ARBA" id="ARBA00023136"/>
    </source>
</evidence>
<evidence type="ECO:0000256" key="6">
    <source>
        <dbReference type="RuleBase" id="RU366058"/>
    </source>
</evidence>
<reference evidence="9 10" key="1">
    <citation type="submission" date="2019-07" db="EMBL/GenBank/DDBJ databases">
        <title>Whole genome shotgun sequence of Rhodospirillum oryzae NBRC 107573.</title>
        <authorList>
            <person name="Hosoyama A."/>
            <person name="Uohara A."/>
            <person name="Ohji S."/>
            <person name="Ichikawa N."/>
        </authorList>
    </citation>
    <scope>NUCLEOTIDE SEQUENCE [LARGE SCALE GENOMIC DNA]</scope>
    <source>
        <strain evidence="9 10">NBRC 107573</strain>
    </source>
</reference>
<feature type="region of interest" description="Disordered" evidence="7">
    <location>
        <begin position="130"/>
        <end position="154"/>
    </location>
</feature>
<dbReference type="OrthoDB" id="8828485at2"/>
<dbReference type="GO" id="GO:0005886">
    <property type="term" value="C:plasma membrane"/>
    <property type="evidence" value="ECO:0007669"/>
    <property type="project" value="UniProtKB-SubCell"/>
</dbReference>
<feature type="transmembrane region" description="Helical" evidence="6">
    <location>
        <begin position="196"/>
        <end position="216"/>
    </location>
</feature>
<evidence type="ECO:0000313" key="9">
    <source>
        <dbReference type="EMBL" id="GEO80319.1"/>
    </source>
</evidence>